<dbReference type="PANTHER" id="PTHR48461:SF1">
    <property type="entry name" value="MULTICOPPER OXIDASE LPR1-LIKE"/>
    <property type="match status" value="1"/>
</dbReference>
<dbReference type="OrthoDB" id="262547at2759"/>
<comment type="similarity">
    <text evidence="3">Belongs to the multicopper oxidase family.</text>
</comment>
<dbReference type="KEGG" id="nnu:104612917"/>
<evidence type="ECO:0000256" key="8">
    <source>
        <dbReference type="ARBA" id="ARBA00023008"/>
    </source>
</evidence>
<reference evidence="13" key="1">
    <citation type="submission" date="2025-08" db="UniProtKB">
        <authorList>
            <consortium name="RefSeq"/>
        </authorList>
    </citation>
    <scope>IDENTIFICATION</scope>
</reference>
<evidence type="ECO:0000256" key="9">
    <source>
        <dbReference type="ARBA" id="ARBA00023136"/>
    </source>
</evidence>
<keyword evidence="7" id="KW-0560">Oxidoreductase</keyword>
<evidence type="ECO:0000256" key="4">
    <source>
        <dbReference type="ARBA" id="ARBA00022723"/>
    </source>
</evidence>
<dbReference type="GO" id="GO:0005789">
    <property type="term" value="C:endoplasmic reticulum membrane"/>
    <property type="evidence" value="ECO:0007669"/>
    <property type="project" value="UniProtKB-SubCell"/>
</dbReference>
<keyword evidence="9" id="KW-0472">Membrane</keyword>
<keyword evidence="10" id="KW-0325">Glycoprotein</keyword>
<dbReference type="RefSeq" id="XP_010278881.1">
    <property type="nucleotide sequence ID" value="XM_010280579.1"/>
</dbReference>
<evidence type="ECO:0000313" key="13">
    <source>
        <dbReference type="RefSeq" id="XP_010278881.1"/>
    </source>
</evidence>
<evidence type="ECO:0000256" key="3">
    <source>
        <dbReference type="ARBA" id="ARBA00010609"/>
    </source>
</evidence>
<accession>A0A1U8BP03</accession>
<evidence type="ECO:0000256" key="6">
    <source>
        <dbReference type="ARBA" id="ARBA00022824"/>
    </source>
</evidence>
<organism evidence="12 13">
    <name type="scientific">Nelumbo nucifera</name>
    <name type="common">Sacred lotus</name>
    <dbReference type="NCBI Taxonomy" id="4432"/>
    <lineage>
        <taxon>Eukaryota</taxon>
        <taxon>Viridiplantae</taxon>
        <taxon>Streptophyta</taxon>
        <taxon>Embryophyta</taxon>
        <taxon>Tracheophyta</taxon>
        <taxon>Spermatophyta</taxon>
        <taxon>Magnoliopsida</taxon>
        <taxon>Proteales</taxon>
        <taxon>Nelumbonaceae</taxon>
        <taxon>Nelumbo</taxon>
    </lineage>
</organism>
<dbReference type="Proteomes" id="UP000189703">
    <property type="component" value="Unplaced"/>
</dbReference>
<feature type="region of interest" description="Disordered" evidence="11">
    <location>
        <begin position="1"/>
        <end position="23"/>
    </location>
</feature>
<dbReference type="Pfam" id="PF07731">
    <property type="entry name" value="Cu-oxidase_2"/>
    <property type="match status" value="1"/>
</dbReference>
<comment type="subcellular location">
    <subcellularLocation>
        <location evidence="2">Endoplasmic reticulum membrane</location>
        <topology evidence="2">Peripheral membrane protein</topology>
    </subcellularLocation>
</comment>
<dbReference type="GeneID" id="104612917"/>
<feature type="compositionally biased region" description="Polar residues" evidence="11">
    <location>
        <begin position="14"/>
        <end position="23"/>
    </location>
</feature>
<dbReference type="Gene3D" id="2.60.40.420">
    <property type="entry name" value="Cupredoxins - blue copper proteins"/>
    <property type="match status" value="1"/>
</dbReference>
<evidence type="ECO:0000256" key="11">
    <source>
        <dbReference type="SAM" id="MobiDB-lite"/>
    </source>
</evidence>
<name>A0A1U8BP03_NELNU</name>
<keyword evidence="6" id="KW-0256">Endoplasmic reticulum</keyword>
<sequence>MQFTVVVPKGQKPPTDNSRVPDFQPNSVKATRLGAKTTRYITMYEKPSTKGGKNPFLYINGRKFQDPATEKPKAGKSEVWEVINLTKENRPLHIHLATFQAIKVVKLVSNVTDFKACMLKGKDGNATACKVNKFVSREEVAIPNYQKAWKNTVNIEAGCQTTVVVKFPDGNKPSLKNIKAEPGYVYHFNVLDGENNAMMRPLKLV</sequence>
<evidence type="ECO:0000256" key="5">
    <source>
        <dbReference type="ARBA" id="ARBA00022729"/>
    </source>
</evidence>
<dbReference type="GO" id="GO:0016036">
    <property type="term" value="P:cellular response to phosphate starvation"/>
    <property type="evidence" value="ECO:0007669"/>
    <property type="project" value="InterPro"/>
</dbReference>
<evidence type="ECO:0000256" key="2">
    <source>
        <dbReference type="ARBA" id="ARBA00004406"/>
    </source>
</evidence>
<evidence type="ECO:0000313" key="12">
    <source>
        <dbReference type="Proteomes" id="UP000189703"/>
    </source>
</evidence>
<keyword evidence="4" id="KW-0479">Metal-binding</keyword>
<dbReference type="InterPro" id="IPR008972">
    <property type="entry name" value="Cupredoxin"/>
</dbReference>
<proteinExistence type="inferred from homology"/>
<dbReference type="InterPro" id="IPR052152">
    <property type="entry name" value="LPR1/LPR2"/>
</dbReference>
<dbReference type="AlphaFoldDB" id="A0A1U8BP03"/>
<dbReference type="GO" id="GO:0005507">
    <property type="term" value="F:copper ion binding"/>
    <property type="evidence" value="ECO:0007669"/>
    <property type="project" value="InterPro"/>
</dbReference>
<keyword evidence="5" id="KW-0732">Signal</keyword>
<dbReference type="GO" id="GO:0016491">
    <property type="term" value="F:oxidoreductase activity"/>
    <property type="evidence" value="ECO:0007669"/>
    <property type="project" value="UniProtKB-KW"/>
</dbReference>
<evidence type="ECO:0000256" key="7">
    <source>
        <dbReference type="ARBA" id="ARBA00023002"/>
    </source>
</evidence>
<keyword evidence="8" id="KW-0186">Copper</keyword>
<gene>
    <name evidence="13" type="primary">LOC104612917</name>
</gene>
<protein>
    <submittedName>
        <fullName evidence="13">Multicopper oxidase LPR1-like</fullName>
    </submittedName>
</protein>
<dbReference type="SUPFAM" id="SSF49503">
    <property type="entry name" value="Cupredoxins"/>
    <property type="match status" value="1"/>
</dbReference>
<keyword evidence="12" id="KW-1185">Reference proteome</keyword>
<comment type="cofactor">
    <cofactor evidence="1">
        <name>Cu cation</name>
        <dbReference type="ChEBI" id="CHEBI:23378"/>
    </cofactor>
</comment>
<dbReference type="InterPro" id="IPR011706">
    <property type="entry name" value="Cu-oxidase_C"/>
</dbReference>
<dbReference type="PANTHER" id="PTHR48461">
    <property type="entry name" value="MULTICOPPER OXIDASE LPR1-LIKE"/>
    <property type="match status" value="1"/>
</dbReference>
<evidence type="ECO:0000256" key="10">
    <source>
        <dbReference type="ARBA" id="ARBA00023180"/>
    </source>
</evidence>
<evidence type="ECO:0000256" key="1">
    <source>
        <dbReference type="ARBA" id="ARBA00001935"/>
    </source>
</evidence>
<dbReference type="eggNOG" id="ENOG502QR4X">
    <property type="taxonomic scope" value="Eukaryota"/>
</dbReference>